<protein>
    <submittedName>
        <fullName evidence="1">Circadian clock-controlled protein</fullName>
    </submittedName>
</protein>
<dbReference type="OrthoDB" id="6412801at2759"/>
<reference evidence="1" key="2">
    <citation type="submission" date="2015-10" db="EMBL/GenBank/DDBJ databases">
        <authorList>
            <person name="Gilbert D.G."/>
        </authorList>
    </citation>
    <scope>NUCLEOTIDE SEQUENCE</scope>
</reference>
<evidence type="ECO:0000313" key="1">
    <source>
        <dbReference type="EMBL" id="JAI96861.1"/>
    </source>
</evidence>
<dbReference type="InterPro" id="IPR020234">
    <property type="entry name" value="Mite_allergen_group-7"/>
</dbReference>
<sequence length="457" mass="50610">MMPSKVQLTIVIGLDFFFLVFLCASSATEIEPGDPEDIGPDAQQGTAPPTETPDLSEVTKTELALDARIRQLLEHFKQDDPLGIPGVPIPDPMPIPDFEGEFPAAKIKFSEAELHQLSQFRINYVRTDLKDLKVWIGMTFDSLQVIGRYRMSSWFSTSSGDFNVTLISVQAQGFAGLVVDSEGLMQATNITFDVGFKDITMKFENLGFFGSLFQGIINSVGTFIFDSIKPLILNQINDQVQTNVNTQMRKFDQILPDSVTPLDMAIAVGRTQIQDGGMDPFSIPEYTNMLGTGVVVKIFNGTLHGLSTIHRTGDVTFNYENGSLVVGAQAATQRLKGHFNWQLDFKVFAPKGKISLQIEHLEVKIGLSQPVNVQNKPKLEVLQVNLGNIQAQSTGTGSVDYLIEFAVNFLLNGFRSVVLRTMEKPVTLIIQKELDKIDVEAMIEEQLLKLNDSKNDL</sequence>
<dbReference type="SUPFAM" id="SSF55394">
    <property type="entry name" value="Bactericidal permeability-increasing protein, BPI"/>
    <property type="match status" value="1"/>
</dbReference>
<name>A0A0N8D4G7_9CRUS</name>
<dbReference type="AlphaFoldDB" id="A0A0N8D4G7"/>
<dbReference type="InterPro" id="IPR038602">
    <property type="entry name" value="Mite_allergen_7_sf"/>
</dbReference>
<dbReference type="PANTHER" id="PTHR11008">
    <property type="entry name" value="PROTEIN TAKEOUT-LIKE PROTEIN"/>
    <property type="match status" value="1"/>
</dbReference>
<proteinExistence type="predicted"/>
<accession>A0A0N8D4G7</accession>
<dbReference type="Pfam" id="PF06585">
    <property type="entry name" value="JHBP"/>
    <property type="match status" value="1"/>
</dbReference>
<dbReference type="Gene3D" id="3.15.10.30">
    <property type="entry name" value="Haemolymph juvenile hormone binding protein"/>
    <property type="match status" value="1"/>
</dbReference>
<organism evidence="1">
    <name type="scientific">Daphnia magna</name>
    <dbReference type="NCBI Taxonomy" id="35525"/>
    <lineage>
        <taxon>Eukaryota</taxon>
        <taxon>Metazoa</taxon>
        <taxon>Ecdysozoa</taxon>
        <taxon>Arthropoda</taxon>
        <taxon>Crustacea</taxon>
        <taxon>Branchiopoda</taxon>
        <taxon>Diplostraca</taxon>
        <taxon>Cladocera</taxon>
        <taxon>Anomopoda</taxon>
        <taxon>Daphniidae</taxon>
        <taxon>Daphnia</taxon>
    </lineage>
</organism>
<dbReference type="PANTHER" id="PTHR11008:SF13">
    <property type="entry name" value="FI04421P"/>
    <property type="match status" value="1"/>
</dbReference>
<reference evidence="1" key="1">
    <citation type="submission" date="2015-10" db="EMBL/GenBank/DDBJ databases">
        <title>Daphnia magna gene sets from two clonal populations assembled and annotated with EvidentialGene.</title>
        <authorList>
            <person name="Gilbert D."/>
            <person name="Podicheti R."/>
            <person name="Orsini L."/>
            <person name="Colbourne J."/>
            <person name="Pfrender M."/>
        </authorList>
    </citation>
    <scope>NUCLEOTIDE SEQUENCE</scope>
</reference>
<dbReference type="EMBL" id="GDIP01226540">
    <property type="protein sequence ID" value="JAI96861.1"/>
    <property type="molecule type" value="Transcribed_RNA"/>
</dbReference>
<dbReference type="InterPro" id="IPR017943">
    <property type="entry name" value="Bactericidal_perm-incr_a/b_dom"/>
</dbReference>
<dbReference type="SMART" id="SM00700">
    <property type="entry name" value="JHBP"/>
    <property type="match status" value="1"/>
</dbReference>
<dbReference type="Pfam" id="PF16984">
    <property type="entry name" value="Grp7_allergen"/>
    <property type="match status" value="1"/>
</dbReference>
<dbReference type="GO" id="GO:0008289">
    <property type="term" value="F:lipid binding"/>
    <property type="evidence" value="ECO:0007669"/>
    <property type="project" value="InterPro"/>
</dbReference>
<dbReference type="InterPro" id="IPR038606">
    <property type="entry name" value="To_sf"/>
</dbReference>
<dbReference type="Gene3D" id="3.15.10.50">
    <property type="match status" value="1"/>
</dbReference>
<dbReference type="InterPro" id="IPR010562">
    <property type="entry name" value="Haemolymph_juvenile_hormone-bd"/>
</dbReference>